<dbReference type="FunFam" id="2.40.30.170:FF:000010">
    <property type="entry name" value="Efflux RND transporter periplasmic adaptor subunit"/>
    <property type="match status" value="1"/>
</dbReference>
<dbReference type="Gene3D" id="2.40.30.170">
    <property type="match status" value="1"/>
</dbReference>
<dbReference type="PANTHER" id="PTHR30097:SF15">
    <property type="entry name" value="CATION EFFLUX SYSTEM PROTEIN CUSB"/>
    <property type="match status" value="1"/>
</dbReference>
<feature type="region of interest" description="Disordered" evidence="3">
    <location>
        <begin position="544"/>
        <end position="583"/>
    </location>
</feature>
<keyword evidence="4" id="KW-0732">Signal</keyword>
<dbReference type="Gene3D" id="2.40.420.20">
    <property type="match status" value="1"/>
</dbReference>
<dbReference type="InterPro" id="IPR058790">
    <property type="entry name" value="BSH_CusB"/>
</dbReference>
<evidence type="ECO:0000256" key="4">
    <source>
        <dbReference type="SAM" id="SignalP"/>
    </source>
</evidence>
<dbReference type="SUPFAM" id="SSF111369">
    <property type="entry name" value="HlyD-like secretion proteins"/>
    <property type="match status" value="1"/>
</dbReference>
<evidence type="ECO:0000256" key="3">
    <source>
        <dbReference type="SAM" id="MobiDB-lite"/>
    </source>
</evidence>
<feature type="domain" description="CusB-like beta-barrel" evidence="7">
    <location>
        <begin position="248"/>
        <end position="323"/>
    </location>
</feature>
<evidence type="ECO:0000256" key="2">
    <source>
        <dbReference type="ARBA" id="ARBA00022448"/>
    </source>
</evidence>
<dbReference type="Pfam" id="PF25954">
    <property type="entry name" value="Beta-barrel_RND_2"/>
    <property type="match status" value="1"/>
</dbReference>
<accession>A0A0D6JDW1</accession>
<dbReference type="RefSeq" id="WP_052743776.1">
    <property type="nucleotide sequence ID" value="NZ_LN829118.1"/>
</dbReference>
<dbReference type="InterPro" id="IPR051909">
    <property type="entry name" value="MFP_Cation_Efflux"/>
</dbReference>
<feature type="compositionally biased region" description="Polar residues" evidence="3">
    <location>
        <begin position="544"/>
        <end position="553"/>
    </location>
</feature>
<dbReference type="NCBIfam" id="TIGR01730">
    <property type="entry name" value="RND_mfp"/>
    <property type="match status" value="1"/>
</dbReference>
<evidence type="ECO:0000256" key="1">
    <source>
        <dbReference type="ARBA" id="ARBA00009477"/>
    </source>
</evidence>
<feature type="domain" description="CusB-like barrel-sandwich hybrid" evidence="6">
    <location>
        <begin position="131"/>
        <end position="244"/>
    </location>
</feature>
<dbReference type="PANTHER" id="PTHR30097">
    <property type="entry name" value="CATION EFFLUX SYSTEM PROTEIN CUSB"/>
    <property type="match status" value="1"/>
</dbReference>
<sequence length="583" mass="64432">MKYHRLVIAAFLVMLLPLSSGLPTYATETPGSQPSDAKKGDVKWTCPMHPHYIASEFGACPICGMDLVKLESDGAAEAASEGQQRTAIVVAPETLQTMGVRIAKAEQTSFGRIVRSFGRISENERLQTEMSARTEAWIEDLRIRAIGDAVRKGDLLFTLYAPEFIVSQRDYLEALSGQSRTRIQSVETRLKAFGMQKRTIAELRHSREVMEFVPFYADRDGTVTMIDLRPGSYVKRGTILTRIQDYSQVWLMVSVSEKDLSFIEPGIPARVTFPNIPGREVFAKVEYVYPTIDPATRTGQVRLVLDNKDGQLRPGAYADVAFEVGTEQRLAVPSEAILKSGGARYVVASLGGGRFEPRTVTTGLISGRWTEIGGEIEAGDDIVVSGQFLIDSESALRESFRKLERLQLPLSLLKLDSAQFAMVDHFVDAALYLHETLTDGYQVEPKFLDPAIEVKTLLWPAFQHTRLAFVMEDAVKAIRDAQAAKTDSEVKAALATLVDAVAPWIREGAPDHYREKKIALWKDDGSARMWLQLEGRELNPYGKGSSSMISYSQPAPEEGAASANAAAEEMPSTKPKTMPGHQH</sequence>
<evidence type="ECO:0000259" key="5">
    <source>
        <dbReference type="Pfam" id="PF19335"/>
    </source>
</evidence>
<dbReference type="KEGG" id="fil:BN1229_v1_1645"/>
<dbReference type="InterPro" id="IPR045800">
    <property type="entry name" value="HMBD"/>
</dbReference>
<evidence type="ECO:0000313" key="8">
    <source>
        <dbReference type="EMBL" id="CPR18301.1"/>
    </source>
</evidence>
<dbReference type="InterPro" id="IPR058792">
    <property type="entry name" value="Beta-barrel_RND_2"/>
</dbReference>
<proteinExistence type="inferred from homology"/>
<dbReference type="Proteomes" id="UP000033187">
    <property type="component" value="Chromosome 1"/>
</dbReference>
<feature type="signal peptide" evidence="4">
    <location>
        <begin position="1"/>
        <end position="26"/>
    </location>
</feature>
<comment type="similarity">
    <text evidence="1">Belongs to the membrane fusion protein (MFP) (TC 8.A.1) family.</text>
</comment>
<evidence type="ECO:0000259" key="7">
    <source>
        <dbReference type="Pfam" id="PF25954"/>
    </source>
</evidence>
<dbReference type="AlphaFoldDB" id="A0A0D6JDW1"/>
<dbReference type="GO" id="GO:0022857">
    <property type="term" value="F:transmembrane transporter activity"/>
    <property type="evidence" value="ECO:0007669"/>
    <property type="project" value="InterPro"/>
</dbReference>
<dbReference type="KEGG" id="fiy:BN1229_v1_1647"/>
<keyword evidence="2" id="KW-0813">Transport</keyword>
<feature type="chain" id="PRO_5002306135" evidence="4">
    <location>
        <begin position="27"/>
        <end position="583"/>
    </location>
</feature>
<organism evidence="8 9">
    <name type="scientific">Candidatus Filomicrobium marinum</name>
    <dbReference type="NCBI Taxonomy" id="1608628"/>
    <lineage>
        <taxon>Bacteria</taxon>
        <taxon>Pseudomonadati</taxon>
        <taxon>Pseudomonadota</taxon>
        <taxon>Alphaproteobacteria</taxon>
        <taxon>Hyphomicrobiales</taxon>
        <taxon>Hyphomicrobiaceae</taxon>
        <taxon>Filomicrobium</taxon>
    </lineage>
</organism>
<dbReference type="GO" id="GO:0016020">
    <property type="term" value="C:membrane"/>
    <property type="evidence" value="ECO:0007669"/>
    <property type="project" value="InterPro"/>
</dbReference>
<dbReference type="GO" id="GO:0060003">
    <property type="term" value="P:copper ion export"/>
    <property type="evidence" value="ECO:0007669"/>
    <property type="project" value="TreeGrafter"/>
</dbReference>
<dbReference type="Pfam" id="PF25919">
    <property type="entry name" value="BSH_CusB"/>
    <property type="match status" value="1"/>
</dbReference>
<keyword evidence="9" id="KW-1185">Reference proteome</keyword>
<name>A0A0D6JDW1_9HYPH</name>
<evidence type="ECO:0000259" key="6">
    <source>
        <dbReference type="Pfam" id="PF25919"/>
    </source>
</evidence>
<dbReference type="GO" id="GO:0015679">
    <property type="term" value="P:plasma membrane copper ion transport"/>
    <property type="evidence" value="ECO:0007669"/>
    <property type="project" value="TreeGrafter"/>
</dbReference>
<gene>
    <name evidence="8" type="ORF">YBN1229_v1_1647</name>
</gene>
<dbReference type="InterPro" id="IPR006143">
    <property type="entry name" value="RND_pump_MFP"/>
</dbReference>
<dbReference type="Pfam" id="PF19335">
    <property type="entry name" value="HMBD"/>
    <property type="match status" value="1"/>
</dbReference>
<dbReference type="EMBL" id="LN829119">
    <property type="protein sequence ID" value="CPR18301.1"/>
    <property type="molecule type" value="Genomic_DNA"/>
</dbReference>
<feature type="domain" description="Heavy metal binding" evidence="5">
    <location>
        <begin position="43"/>
        <end position="69"/>
    </location>
</feature>
<feature type="compositionally biased region" description="Low complexity" evidence="3">
    <location>
        <begin position="555"/>
        <end position="569"/>
    </location>
</feature>
<dbReference type="OrthoDB" id="9806939at2"/>
<reference evidence="9" key="1">
    <citation type="submission" date="2015-02" db="EMBL/GenBank/DDBJ databases">
        <authorList>
            <person name="Chooi Y.-H."/>
        </authorList>
    </citation>
    <scope>NUCLEOTIDE SEQUENCE [LARGE SCALE GENOMIC DNA]</scope>
    <source>
        <strain evidence="9">strain Y</strain>
    </source>
</reference>
<protein>
    <submittedName>
        <fullName evidence="8">Transcriptional regulator, Fis family</fullName>
    </submittedName>
</protein>
<evidence type="ECO:0000313" key="9">
    <source>
        <dbReference type="Proteomes" id="UP000033187"/>
    </source>
</evidence>
<dbReference type="GO" id="GO:0046914">
    <property type="term" value="F:transition metal ion binding"/>
    <property type="evidence" value="ECO:0007669"/>
    <property type="project" value="TreeGrafter"/>
</dbReference>
<dbReference type="GO" id="GO:0030288">
    <property type="term" value="C:outer membrane-bounded periplasmic space"/>
    <property type="evidence" value="ECO:0007669"/>
    <property type="project" value="TreeGrafter"/>
</dbReference>